<dbReference type="Gene3D" id="3.40.50.720">
    <property type="entry name" value="NAD(P)-binding Rossmann-like Domain"/>
    <property type="match status" value="1"/>
</dbReference>
<dbReference type="EMBL" id="VSSQ01123735">
    <property type="protein sequence ID" value="MPN54978.1"/>
    <property type="molecule type" value="Genomic_DNA"/>
</dbReference>
<evidence type="ECO:0000313" key="2">
    <source>
        <dbReference type="EMBL" id="MPN54978.1"/>
    </source>
</evidence>
<sequence>MPNTSTWALTNATLAYAVQLADKGWKQACRDNTSLALGLNTVAGQITYPGVADAFGLGYTKPADILA</sequence>
<dbReference type="EC" id="1.4.1.1" evidence="2"/>
<dbReference type="GO" id="GO:0000286">
    <property type="term" value="F:alanine dehydrogenase activity"/>
    <property type="evidence" value="ECO:0007669"/>
    <property type="project" value="UniProtKB-EC"/>
</dbReference>
<dbReference type="GO" id="GO:0005886">
    <property type="term" value="C:plasma membrane"/>
    <property type="evidence" value="ECO:0007669"/>
    <property type="project" value="TreeGrafter"/>
</dbReference>
<dbReference type="PANTHER" id="PTHR42795:SF1">
    <property type="entry name" value="ALANINE DEHYDROGENASE"/>
    <property type="match status" value="1"/>
</dbReference>
<accession>A0A645IU82</accession>
<feature type="domain" description="Alanine dehydrogenase/pyridine nucleotide transhydrogenase NAD(H)-binding" evidence="1">
    <location>
        <begin position="1"/>
        <end position="48"/>
    </location>
</feature>
<reference evidence="2" key="1">
    <citation type="submission" date="2019-08" db="EMBL/GenBank/DDBJ databases">
        <authorList>
            <person name="Kucharzyk K."/>
            <person name="Murdoch R.W."/>
            <person name="Higgins S."/>
            <person name="Loffler F."/>
        </authorList>
    </citation>
    <scope>NUCLEOTIDE SEQUENCE</scope>
</reference>
<name>A0A645IU82_9ZZZZ</name>
<dbReference type="AlphaFoldDB" id="A0A645IU82"/>
<dbReference type="PANTHER" id="PTHR42795">
    <property type="entry name" value="ALANINE DEHYDROGENASE"/>
    <property type="match status" value="1"/>
</dbReference>
<keyword evidence="2" id="KW-0560">Oxidoreductase</keyword>
<evidence type="ECO:0000259" key="1">
    <source>
        <dbReference type="Pfam" id="PF01262"/>
    </source>
</evidence>
<dbReference type="InterPro" id="IPR007698">
    <property type="entry name" value="AlaDH/PNT_NAD(H)-bd"/>
</dbReference>
<organism evidence="2">
    <name type="scientific">bioreactor metagenome</name>
    <dbReference type="NCBI Taxonomy" id="1076179"/>
    <lineage>
        <taxon>unclassified sequences</taxon>
        <taxon>metagenomes</taxon>
        <taxon>ecological metagenomes</taxon>
    </lineage>
</organism>
<dbReference type="Pfam" id="PF01262">
    <property type="entry name" value="AlaDh_PNT_C"/>
    <property type="match status" value="1"/>
</dbReference>
<dbReference type="SUPFAM" id="SSF52283">
    <property type="entry name" value="Formate/glycerate dehydrogenase catalytic domain-like"/>
    <property type="match status" value="1"/>
</dbReference>
<proteinExistence type="predicted"/>
<comment type="caution">
    <text evidence="2">The sequence shown here is derived from an EMBL/GenBank/DDBJ whole genome shotgun (WGS) entry which is preliminary data.</text>
</comment>
<dbReference type="GO" id="GO:0006524">
    <property type="term" value="P:alanine catabolic process"/>
    <property type="evidence" value="ECO:0007669"/>
    <property type="project" value="TreeGrafter"/>
</dbReference>
<gene>
    <name evidence="2" type="primary">ald_20</name>
    <name evidence="2" type="ORF">SDC9_202657</name>
</gene>
<protein>
    <submittedName>
        <fullName evidence="2">Alanine dehydrogenase</fullName>
        <ecNumber evidence="2">1.4.1.1</ecNumber>
    </submittedName>
</protein>